<sequence length="462" mass="51890">MSIIGKLSPCTSLLPPELLSLDPNAISLASSDYGKLIRVTPAAVLYPSSEDDILSLVRFSYGSSVPFSIAARGVGHSIRGQAMAHNGVVLWIDVLHATLKHGLAPMSWTDYLYLTVGGTLSNAGISGQSFRHGPQISNVYEMDVITGRGELVTCSKHINSELFYAVLGGLGQFGIITRARIALEPAPNRVRWVRMLYDDFAAFTRDQEHLISINGLDYVEGSLIMYQSPANNWKPSFFSLTDHSRITSLATEHGIIYCLEVAKYYDNFTVDTVFEELHLLLQGLSSIPGFILAKDVSYINFLNRVRSGELKLQSQGLWDVPHPWLNLFVPRSQISDFDSGVFKGIILKQNKTTGPILVYPLNRNKWDDRMSATTPDEDIFYTIGLLQSSGMHDLEYLEDQNNQILQFCDKAGIKIKQYLPHYETKGDWVNHFGLKWDKFQERKIKFDPKAILLPGQRIFTSF</sequence>
<dbReference type="EC" id="1.5.99.12" evidence="3"/>
<evidence type="ECO:0000313" key="8">
    <source>
        <dbReference type="EMBL" id="KAF8406881.1"/>
    </source>
</evidence>
<dbReference type="InterPro" id="IPR016166">
    <property type="entry name" value="FAD-bd_PCMH"/>
</dbReference>
<dbReference type="Gene3D" id="3.40.462.10">
    <property type="entry name" value="FAD-linked oxidases, C-terminal domain"/>
    <property type="match status" value="1"/>
</dbReference>
<dbReference type="InterPro" id="IPR015345">
    <property type="entry name" value="Cytokinin_DH_FAD/cytokin-bd"/>
</dbReference>
<comment type="similarity">
    <text evidence="2">Belongs to the oxygen-dependent FAD-linked oxidoreductase family.</text>
</comment>
<dbReference type="Pfam" id="PF09265">
    <property type="entry name" value="Cytokin-bind"/>
    <property type="match status" value="1"/>
</dbReference>
<dbReference type="InterPro" id="IPR050432">
    <property type="entry name" value="FAD-linked_Oxidoreductases_BP"/>
</dbReference>
<dbReference type="Gene3D" id="3.30.43.10">
    <property type="entry name" value="Uridine Diphospho-n-acetylenolpyruvylglucosamine Reductase, domain 2"/>
    <property type="match status" value="2"/>
</dbReference>
<organism evidence="8 9">
    <name type="scientific">Tetracentron sinense</name>
    <name type="common">Spur-leaf</name>
    <dbReference type="NCBI Taxonomy" id="13715"/>
    <lineage>
        <taxon>Eukaryota</taxon>
        <taxon>Viridiplantae</taxon>
        <taxon>Streptophyta</taxon>
        <taxon>Embryophyta</taxon>
        <taxon>Tracheophyta</taxon>
        <taxon>Spermatophyta</taxon>
        <taxon>Magnoliopsida</taxon>
        <taxon>Trochodendrales</taxon>
        <taxon>Trochodendraceae</taxon>
        <taxon>Tetracentron</taxon>
    </lineage>
</organism>
<evidence type="ECO:0000259" key="7">
    <source>
        <dbReference type="PROSITE" id="PS51387"/>
    </source>
</evidence>
<reference evidence="8 9" key="1">
    <citation type="submission" date="2020-04" db="EMBL/GenBank/DDBJ databases">
        <title>Plant Genome Project.</title>
        <authorList>
            <person name="Zhang R.-G."/>
        </authorList>
    </citation>
    <scope>NUCLEOTIDE SEQUENCE [LARGE SCALE GENOMIC DNA]</scope>
    <source>
        <strain evidence="8">YNK0</strain>
        <tissue evidence="8">Leaf</tissue>
    </source>
</reference>
<dbReference type="InterPro" id="IPR016169">
    <property type="entry name" value="FAD-bd_PCMH_sub2"/>
</dbReference>
<dbReference type="GO" id="GO:0009690">
    <property type="term" value="P:cytokinin metabolic process"/>
    <property type="evidence" value="ECO:0007669"/>
    <property type="project" value="InterPro"/>
</dbReference>
<dbReference type="Proteomes" id="UP000655225">
    <property type="component" value="Unassembled WGS sequence"/>
</dbReference>
<evidence type="ECO:0000256" key="4">
    <source>
        <dbReference type="ARBA" id="ARBA00022630"/>
    </source>
</evidence>
<evidence type="ECO:0000256" key="1">
    <source>
        <dbReference type="ARBA" id="ARBA00001974"/>
    </source>
</evidence>
<protein>
    <recommendedName>
        <fullName evidence="3">cytokinin dehydrogenase</fullName>
        <ecNumber evidence="3">1.5.99.12</ecNumber>
    </recommendedName>
</protein>
<evidence type="ECO:0000256" key="5">
    <source>
        <dbReference type="ARBA" id="ARBA00022827"/>
    </source>
</evidence>
<dbReference type="PROSITE" id="PS51387">
    <property type="entry name" value="FAD_PCMH"/>
    <property type="match status" value="1"/>
</dbReference>
<evidence type="ECO:0000313" key="9">
    <source>
        <dbReference type="Proteomes" id="UP000655225"/>
    </source>
</evidence>
<feature type="domain" description="FAD-binding PCMH-type" evidence="7">
    <location>
        <begin position="1"/>
        <end position="186"/>
    </location>
</feature>
<dbReference type="Pfam" id="PF01565">
    <property type="entry name" value="FAD_binding_4"/>
    <property type="match status" value="1"/>
</dbReference>
<keyword evidence="5" id="KW-0274">FAD</keyword>
<dbReference type="SUPFAM" id="SSF55103">
    <property type="entry name" value="FAD-linked oxidases, C-terminal domain"/>
    <property type="match status" value="1"/>
</dbReference>
<evidence type="ECO:0000256" key="6">
    <source>
        <dbReference type="ARBA" id="ARBA00023002"/>
    </source>
</evidence>
<dbReference type="PANTHER" id="PTHR13878:SF127">
    <property type="entry name" value="CYTOKININ DEHYDROGENASE 3"/>
    <property type="match status" value="1"/>
</dbReference>
<keyword evidence="9" id="KW-1185">Reference proteome</keyword>
<keyword evidence="6" id="KW-0560">Oxidoreductase</keyword>
<dbReference type="SUPFAM" id="SSF56176">
    <property type="entry name" value="FAD-binding/transporter-associated domain-like"/>
    <property type="match status" value="1"/>
</dbReference>
<name>A0A834ZNL8_TETSI</name>
<dbReference type="PANTHER" id="PTHR13878">
    <property type="entry name" value="GULONOLACTONE OXIDASE"/>
    <property type="match status" value="1"/>
</dbReference>
<comment type="caution">
    <text evidence="8">The sequence shown here is derived from an EMBL/GenBank/DDBJ whole genome shotgun (WGS) entry which is preliminary data.</text>
</comment>
<dbReference type="OrthoDB" id="415825at2759"/>
<comment type="cofactor">
    <cofactor evidence="1">
        <name>FAD</name>
        <dbReference type="ChEBI" id="CHEBI:57692"/>
    </cofactor>
</comment>
<gene>
    <name evidence="8" type="ORF">HHK36_006002</name>
</gene>
<evidence type="ECO:0000256" key="2">
    <source>
        <dbReference type="ARBA" id="ARBA00005466"/>
    </source>
</evidence>
<proteinExistence type="inferred from homology"/>
<dbReference type="AlphaFoldDB" id="A0A834ZNL8"/>
<dbReference type="InterPro" id="IPR006094">
    <property type="entry name" value="Oxid_FAD_bind_N"/>
</dbReference>
<dbReference type="GO" id="GO:0071949">
    <property type="term" value="F:FAD binding"/>
    <property type="evidence" value="ECO:0007669"/>
    <property type="project" value="InterPro"/>
</dbReference>
<keyword evidence="4" id="KW-0285">Flavoprotein</keyword>
<dbReference type="InterPro" id="IPR036318">
    <property type="entry name" value="FAD-bd_PCMH-like_sf"/>
</dbReference>
<dbReference type="InterPro" id="IPR016170">
    <property type="entry name" value="Cytok_DH_C_sf"/>
</dbReference>
<dbReference type="OMA" id="MEVLMFC"/>
<dbReference type="FunFam" id="3.40.462.10:FF:000001">
    <property type="entry name" value="Cytokinin dehydrogenase 2"/>
    <property type="match status" value="1"/>
</dbReference>
<evidence type="ECO:0000256" key="3">
    <source>
        <dbReference type="ARBA" id="ARBA00011928"/>
    </source>
</evidence>
<dbReference type="GO" id="GO:0019139">
    <property type="term" value="F:cytokinin dehydrogenase activity"/>
    <property type="evidence" value="ECO:0007669"/>
    <property type="project" value="UniProtKB-EC"/>
</dbReference>
<dbReference type="InterPro" id="IPR016164">
    <property type="entry name" value="FAD-linked_Oxase-like_C"/>
</dbReference>
<accession>A0A834ZNL8</accession>
<dbReference type="Gene3D" id="3.30.465.10">
    <property type="match status" value="1"/>
</dbReference>
<dbReference type="EMBL" id="JABCRI010000004">
    <property type="protein sequence ID" value="KAF8406881.1"/>
    <property type="molecule type" value="Genomic_DNA"/>
</dbReference>
<dbReference type="InterPro" id="IPR016167">
    <property type="entry name" value="FAD-bd_PCMH_sub1"/>
</dbReference>